<dbReference type="InterPro" id="IPR002577">
    <property type="entry name" value="HTH_HxlR"/>
</dbReference>
<dbReference type="Gene3D" id="1.10.10.10">
    <property type="entry name" value="Winged helix-like DNA-binding domain superfamily/Winged helix DNA-binding domain"/>
    <property type="match status" value="2"/>
</dbReference>
<evidence type="ECO:0000256" key="3">
    <source>
        <dbReference type="ARBA" id="ARBA00023163"/>
    </source>
</evidence>
<dbReference type="STRING" id="560819.SAMN05428998_12240"/>
<gene>
    <name evidence="6" type="ORF">SAMN05428998_12240</name>
</gene>
<proteinExistence type="predicted"/>
<dbReference type="PROSITE" id="PS51118">
    <property type="entry name" value="HTH_HXLR"/>
    <property type="match status" value="2"/>
</dbReference>
<dbReference type="InterPro" id="IPR036390">
    <property type="entry name" value="WH_DNA-bd_sf"/>
</dbReference>
<protein>
    <submittedName>
        <fullName evidence="6">Transcriptional regulator, HxlR family</fullName>
    </submittedName>
</protein>
<dbReference type="GO" id="GO:0003677">
    <property type="term" value="F:DNA binding"/>
    <property type="evidence" value="ECO:0007669"/>
    <property type="project" value="UniProtKB-KW"/>
</dbReference>
<dbReference type="PANTHER" id="PTHR33204:SF18">
    <property type="entry name" value="TRANSCRIPTIONAL REGULATORY PROTEIN"/>
    <property type="match status" value="1"/>
</dbReference>
<evidence type="ECO:0000313" key="6">
    <source>
        <dbReference type="EMBL" id="SMF58678.1"/>
    </source>
</evidence>
<accession>A0A1Y6CEA0</accession>
<keyword evidence="1" id="KW-0805">Transcription regulation</keyword>
<dbReference type="Proteomes" id="UP000192917">
    <property type="component" value="Unassembled WGS sequence"/>
</dbReference>
<name>A0A1Y6CEA0_9PROT</name>
<evidence type="ECO:0000259" key="5">
    <source>
        <dbReference type="PROSITE" id="PS51118"/>
    </source>
</evidence>
<evidence type="ECO:0000256" key="1">
    <source>
        <dbReference type="ARBA" id="ARBA00023015"/>
    </source>
</evidence>
<evidence type="ECO:0000256" key="2">
    <source>
        <dbReference type="ARBA" id="ARBA00023125"/>
    </source>
</evidence>
<feature type="domain" description="HTH hxlR-type" evidence="5">
    <location>
        <begin position="33"/>
        <end position="130"/>
    </location>
</feature>
<evidence type="ECO:0000256" key="4">
    <source>
        <dbReference type="SAM" id="MobiDB-lite"/>
    </source>
</evidence>
<organism evidence="6 7">
    <name type="scientific">Tistlia consotensis USBA 355</name>
    <dbReference type="NCBI Taxonomy" id="560819"/>
    <lineage>
        <taxon>Bacteria</taxon>
        <taxon>Pseudomonadati</taxon>
        <taxon>Pseudomonadota</taxon>
        <taxon>Alphaproteobacteria</taxon>
        <taxon>Rhodospirillales</taxon>
        <taxon>Rhodovibrionaceae</taxon>
        <taxon>Tistlia</taxon>
    </lineage>
</organism>
<dbReference type="RefSeq" id="WP_200808627.1">
    <property type="nucleotide sequence ID" value="NZ_FWZX01000022.1"/>
</dbReference>
<feature type="region of interest" description="Disordered" evidence="4">
    <location>
        <begin position="174"/>
        <end position="197"/>
    </location>
</feature>
<keyword evidence="7" id="KW-1185">Reference proteome</keyword>
<feature type="domain" description="HTH hxlR-type" evidence="5">
    <location>
        <begin position="202"/>
        <end position="299"/>
    </location>
</feature>
<feature type="region of interest" description="Disordered" evidence="4">
    <location>
        <begin position="1"/>
        <end position="28"/>
    </location>
</feature>
<dbReference type="AlphaFoldDB" id="A0A1Y6CEA0"/>
<dbReference type="InterPro" id="IPR036388">
    <property type="entry name" value="WH-like_DNA-bd_sf"/>
</dbReference>
<evidence type="ECO:0000313" key="7">
    <source>
        <dbReference type="Proteomes" id="UP000192917"/>
    </source>
</evidence>
<reference evidence="6 7" key="1">
    <citation type="submission" date="2017-04" db="EMBL/GenBank/DDBJ databases">
        <authorList>
            <person name="Afonso C.L."/>
            <person name="Miller P.J."/>
            <person name="Scott M.A."/>
            <person name="Spackman E."/>
            <person name="Goraichik I."/>
            <person name="Dimitrov K.M."/>
            <person name="Suarez D.L."/>
            <person name="Swayne D.E."/>
        </authorList>
    </citation>
    <scope>NUCLEOTIDE SEQUENCE [LARGE SCALE GENOMIC DNA]</scope>
    <source>
        <strain evidence="6 7">USBA 355</strain>
    </source>
</reference>
<dbReference type="PANTHER" id="PTHR33204">
    <property type="entry name" value="TRANSCRIPTIONAL REGULATOR, MARR FAMILY"/>
    <property type="match status" value="1"/>
</dbReference>
<dbReference type="EMBL" id="FWZX01000022">
    <property type="protein sequence ID" value="SMF58678.1"/>
    <property type="molecule type" value="Genomic_DNA"/>
</dbReference>
<feature type="compositionally biased region" description="Basic and acidic residues" evidence="4">
    <location>
        <begin position="183"/>
        <end position="197"/>
    </location>
</feature>
<dbReference type="SUPFAM" id="SSF46785">
    <property type="entry name" value="Winged helix' DNA-binding domain"/>
    <property type="match status" value="2"/>
</dbReference>
<sequence>MSKVAAIRAEGTRPPAAKRTRAAAGARPRERNCSVARTVAILSDAWTFLVIREAFFGARRFETFRVRLGLPRGTLAERLKKLTRQGILRQVRQSETSSRHEYRLTRVGLDLYASFIALLSFGDRWLADGAGPPLTLIHKDCGGEGHALECHPFVACSACGGAVEATRVTYRDGPGAGSAPLEPLKRSRRASDPSQFERGRPCSVARTLQIIGDRWSFLVIRQAFFGARRFDELQARLNIASNILADRLARLVAEGILERRKYQDLPERFEYRFSAKGKDLYGSMIMMMVWGDRWLSGGEPPLVLTHRDCGRDFTPVMVCDRCHEPIEPRAMAYRMNYPAEAALALK</sequence>
<keyword evidence="2" id="KW-0238">DNA-binding</keyword>
<keyword evidence="3" id="KW-0804">Transcription</keyword>
<dbReference type="Pfam" id="PF01638">
    <property type="entry name" value="HxlR"/>
    <property type="match status" value="2"/>
</dbReference>